<dbReference type="EnsemblMetazoa" id="GAUT032984-RA">
    <property type="protein sequence ID" value="GAUT032984-PA"/>
    <property type="gene ID" value="GAUT032984"/>
</dbReference>
<dbReference type="AlphaFoldDB" id="A0A1A9VCL3"/>
<sequence>MTISSSDIFKSIFDINKFCDRPIVDNGDVLRMLAHITQKTNYGKHYAVKDKQHEFDYLQRHFKVMLHSLHDNDNERMERMERMEFSCSIQLRYKFCSIADDNVGDMTRYK</sequence>
<protein>
    <submittedName>
        <fullName evidence="1">Uncharacterized protein</fullName>
    </submittedName>
</protein>
<organism evidence="1 2">
    <name type="scientific">Glossina austeni</name>
    <name type="common">Savannah tsetse fly</name>
    <dbReference type="NCBI Taxonomy" id="7395"/>
    <lineage>
        <taxon>Eukaryota</taxon>
        <taxon>Metazoa</taxon>
        <taxon>Ecdysozoa</taxon>
        <taxon>Arthropoda</taxon>
        <taxon>Hexapoda</taxon>
        <taxon>Insecta</taxon>
        <taxon>Pterygota</taxon>
        <taxon>Neoptera</taxon>
        <taxon>Endopterygota</taxon>
        <taxon>Diptera</taxon>
        <taxon>Brachycera</taxon>
        <taxon>Muscomorpha</taxon>
        <taxon>Hippoboscoidea</taxon>
        <taxon>Glossinidae</taxon>
        <taxon>Glossina</taxon>
    </lineage>
</organism>
<proteinExistence type="predicted"/>
<evidence type="ECO:0000313" key="1">
    <source>
        <dbReference type="EnsemblMetazoa" id="GAUT032984-PA"/>
    </source>
</evidence>
<keyword evidence="2" id="KW-1185">Reference proteome</keyword>
<reference evidence="1" key="1">
    <citation type="submission" date="2020-05" db="UniProtKB">
        <authorList>
            <consortium name="EnsemblMetazoa"/>
        </authorList>
    </citation>
    <scope>IDENTIFICATION</scope>
    <source>
        <strain evidence="1">TTRI</strain>
    </source>
</reference>
<name>A0A1A9VCL3_GLOAU</name>
<evidence type="ECO:0000313" key="2">
    <source>
        <dbReference type="Proteomes" id="UP000078200"/>
    </source>
</evidence>
<dbReference type="Proteomes" id="UP000078200">
    <property type="component" value="Unassembled WGS sequence"/>
</dbReference>
<accession>A0A1A9VCL3</accession>
<dbReference type="VEuPathDB" id="VectorBase:GAUT032984"/>